<organism evidence="1 2">
    <name type="scientific">Candidatus Synechococcus spongiarum 142</name>
    <dbReference type="NCBI Taxonomy" id="1608213"/>
    <lineage>
        <taxon>Bacteria</taxon>
        <taxon>Bacillati</taxon>
        <taxon>Cyanobacteriota</taxon>
        <taxon>Cyanophyceae</taxon>
        <taxon>Synechococcales</taxon>
        <taxon>Synechococcaceae</taxon>
        <taxon>Synechococcus</taxon>
    </lineage>
</organism>
<proteinExistence type="predicted"/>
<dbReference type="EMBL" id="JXUO01000138">
    <property type="protein sequence ID" value="KKZ14746.1"/>
    <property type="molecule type" value="Genomic_DNA"/>
</dbReference>
<reference evidence="1 2" key="1">
    <citation type="submission" date="2015-01" db="EMBL/GenBank/DDBJ databases">
        <title>Lifestyle Evolution in Cyanobacterial Symbionts of Sponges.</title>
        <authorList>
            <person name="Burgsdorf I."/>
            <person name="Slaby B.M."/>
            <person name="Handley K.M."/>
            <person name="Haber M."/>
            <person name="Blom J."/>
            <person name="Marshall C.W."/>
            <person name="Gilbert J.A."/>
            <person name="Hentschel U."/>
            <person name="Steindler L."/>
        </authorList>
    </citation>
    <scope>NUCLEOTIDE SEQUENCE [LARGE SCALE GENOMIC DNA]</scope>
    <source>
        <strain evidence="1">142</strain>
    </source>
</reference>
<comment type="caution">
    <text evidence="1">The sequence shown here is derived from an EMBL/GenBank/DDBJ whole genome shotgun (WGS) entry which is preliminary data.</text>
</comment>
<gene>
    <name evidence="1" type="ORF">TH68_04195</name>
</gene>
<dbReference type="Proteomes" id="UP000035054">
    <property type="component" value="Unassembled WGS sequence"/>
</dbReference>
<evidence type="ECO:0000313" key="2">
    <source>
        <dbReference type="Proteomes" id="UP000035054"/>
    </source>
</evidence>
<dbReference type="AlphaFoldDB" id="A0A6N3XCR1"/>
<accession>A0A6N3XCR1</accession>
<protein>
    <submittedName>
        <fullName evidence="1">Uncharacterized protein</fullName>
    </submittedName>
</protein>
<sequence>MRQDRSCCEKPQLLLHCPGLAQHFAGVRCQAAGGLRCGQLTQVEGKQSGQANDRLLSLAQAGCRKGQ</sequence>
<name>A0A6N3XCR1_9SYNE</name>
<evidence type="ECO:0000313" key="1">
    <source>
        <dbReference type="EMBL" id="KKZ14746.1"/>
    </source>
</evidence>